<dbReference type="GO" id="GO:0043025">
    <property type="term" value="C:neuronal cell body"/>
    <property type="evidence" value="ECO:0007669"/>
    <property type="project" value="TreeGrafter"/>
</dbReference>
<evidence type="ECO:0000256" key="3">
    <source>
        <dbReference type="ARBA" id="ARBA00022692"/>
    </source>
</evidence>
<dbReference type="VEuPathDB" id="VectorBase:LLOJ010747"/>
<feature type="transmembrane region" description="Helical" evidence="8">
    <location>
        <begin position="125"/>
        <end position="146"/>
    </location>
</feature>
<dbReference type="GO" id="GO:0050909">
    <property type="term" value="P:sensory perception of taste"/>
    <property type="evidence" value="ECO:0007669"/>
    <property type="project" value="InterPro"/>
</dbReference>
<accession>A0A240SXV1</accession>
<dbReference type="GO" id="GO:0030424">
    <property type="term" value="C:axon"/>
    <property type="evidence" value="ECO:0007669"/>
    <property type="project" value="TreeGrafter"/>
</dbReference>
<dbReference type="AlphaFoldDB" id="A0A240SXV1"/>
<reference evidence="9" key="1">
    <citation type="submission" date="2020-05" db="UniProtKB">
        <authorList>
            <consortium name="EnsemblMetazoa"/>
        </authorList>
    </citation>
    <scope>IDENTIFICATION</scope>
    <source>
        <strain evidence="9">Jacobina</strain>
    </source>
</reference>
<keyword evidence="10" id="KW-1185">Reference proteome</keyword>
<evidence type="ECO:0000256" key="7">
    <source>
        <dbReference type="ARBA" id="ARBA00023224"/>
    </source>
</evidence>
<feature type="transmembrane region" description="Helical" evidence="8">
    <location>
        <begin position="65"/>
        <end position="85"/>
    </location>
</feature>
<dbReference type="GO" id="GO:0007165">
    <property type="term" value="P:signal transduction"/>
    <property type="evidence" value="ECO:0007669"/>
    <property type="project" value="UniProtKB-KW"/>
</dbReference>
<feature type="transmembrane region" description="Helical" evidence="8">
    <location>
        <begin position="152"/>
        <end position="169"/>
    </location>
</feature>
<dbReference type="GO" id="GO:0007635">
    <property type="term" value="P:chemosensory behavior"/>
    <property type="evidence" value="ECO:0007669"/>
    <property type="project" value="TreeGrafter"/>
</dbReference>
<evidence type="ECO:0000256" key="1">
    <source>
        <dbReference type="ARBA" id="ARBA00004651"/>
    </source>
</evidence>
<dbReference type="EnsemblMetazoa" id="LLOJ010747-RA">
    <property type="protein sequence ID" value="LLOJ010747-PA"/>
    <property type="gene ID" value="LLOJ010747"/>
</dbReference>
<evidence type="ECO:0000256" key="8">
    <source>
        <dbReference type="RuleBase" id="RU363108"/>
    </source>
</evidence>
<keyword evidence="4 8" id="KW-1133">Transmembrane helix</keyword>
<evidence type="ECO:0000313" key="10">
    <source>
        <dbReference type="Proteomes" id="UP000092461"/>
    </source>
</evidence>
<feature type="transmembrane region" description="Helical" evidence="8">
    <location>
        <begin position="31"/>
        <end position="53"/>
    </location>
</feature>
<evidence type="ECO:0000256" key="4">
    <source>
        <dbReference type="ARBA" id="ARBA00022989"/>
    </source>
</evidence>
<keyword evidence="3 8" id="KW-0812">Transmembrane</keyword>
<dbReference type="Pfam" id="PF08395">
    <property type="entry name" value="7tm_7"/>
    <property type="match status" value="1"/>
</dbReference>
<dbReference type="PANTHER" id="PTHR21143">
    <property type="entry name" value="INVERTEBRATE GUSTATORY RECEPTOR"/>
    <property type="match status" value="1"/>
</dbReference>
<evidence type="ECO:0000256" key="6">
    <source>
        <dbReference type="ARBA" id="ARBA00023170"/>
    </source>
</evidence>
<sequence length="367" mass="43480">MLPKYLDFYFNFLRCFGICLETPNMTERSKFLIYFWAISLLFFIPIMGVWAILSMKISHLNETLIFVQIILVYSATFSIVLETFLAKNHQFRFWKLIEKLEYSMSETQNLIPEYRSFSCSTKRRILICFAYSVAIECFVVAMHKVYESRFDSIRWSIGWLVYYYFIAIGRMQNHNHILVIQILKMHAKFFNEDLRRTGRVLMNSTNQNVAKELNLIKFRHAYLWEAVETANKCNRWSQFFNIIQNFFLFTSAFYWAYIFVRIPNFFNVFKCIISTVPSIVDTAYLCHESQTLQEEAGKTGSILQGFLTNYTNRLHHFTKNCIVELCLQMHHEKIRIVIGGIFTLNMAFLTVFAGTIVTYLVIILQNF</sequence>
<evidence type="ECO:0000256" key="2">
    <source>
        <dbReference type="ARBA" id="ARBA00022475"/>
    </source>
</evidence>
<dbReference type="EMBL" id="AJWK01012970">
    <property type="status" value="NOT_ANNOTATED_CDS"/>
    <property type="molecule type" value="Genomic_DNA"/>
</dbReference>
<name>A0A240SXV1_LUTLO</name>
<evidence type="ECO:0000313" key="9">
    <source>
        <dbReference type="EnsemblMetazoa" id="LLOJ010747-PA"/>
    </source>
</evidence>
<dbReference type="Proteomes" id="UP000092461">
    <property type="component" value="Unassembled WGS sequence"/>
</dbReference>
<comment type="subcellular location">
    <subcellularLocation>
        <location evidence="1 8">Cell membrane</location>
        <topology evidence="1 8">Multi-pass membrane protein</topology>
    </subcellularLocation>
</comment>
<comment type="function">
    <text evidence="8">Gustatory receptor which mediates acceptance or avoidance behavior, depending on its substrates.</text>
</comment>
<comment type="similarity">
    <text evidence="8">Belongs to the insect chemoreceptor superfamily. Gustatory receptor (GR) family.</text>
</comment>
<evidence type="ECO:0000256" key="5">
    <source>
        <dbReference type="ARBA" id="ARBA00023136"/>
    </source>
</evidence>
<dbReference type="GO" id="GO:0030425">
    <property type="term" value="C:dendrite"/>
    <property type="evidence" value="ECO:0007669"/>
    <property type="project" value="TreeGrafter"/>
</dbReference>
<dbReference type="InterPro" id="IPR013604">
    <property type="entry name" value="7TM_chemorcpt"/>
</dbReference>
<keyword evidence="7 8" id="KW-0807">Transducer</keyword>
<dbReference type="GO" id="GO:0005886">
    <property type="term" value="C:plasma membrane"/>
    <property type="evidence" value="ECO:0007669"/>
    <property type="project" value="UniProtKB-SubCell"/>
</dbReference>
<proteinExistence type="inferred from homology"/>
<keyword evidence="2 8" id="KW-1003">Cell membrane</keyword>
<dbReference type="GO" id="GO:0008049">
    <property type="term" value="P:male courtship behavior"/>
    <property type="evidence" value="ECO:0007669"/>
    <property type="project" value="TreeGrafter"/>
</dbReference>
<feature type="transmembrane region" description="Helical" evidence="8">
    <location>
        <begin position="336"/>
        <end position="364"/>
    </location>
</feature>
<organism evidence="9 10">
    <name type="scientific">Lutzomyia longipalpis</name>
    <name type="common">Sand fly</name>
    <dbReference type="NCBI Taxonomy" id="7200"/>
    <lineage>
        <taxon>Eukaryota</taxon>
        <taxon>Metazoa</taxon>
        <taxon>Ecdysozoa</taxon>
        <taxon>Arthropoda</taxon>
        <taxon>Hexapoda</taxon>
        <taxon>Insecta</taxon>
        <taxon>Pterygota</taxon>
        <taxon>Neoptera</taxon>
        <taxon>Endopterygota</taxon>
        <taxon>Diptera</taxon>
        <taxon>Nematocera</taxon>
        <taxon>Psychodoidea</taxon>
        <taxon>Psychodidae</taxon>
        <taxon>Lutzomyia</taxon>
        <taxon>Lutzomyia</taxon>
    </lineage>
</organism>
<keyword evidence="6 8" id="KW-0675">Receptor</keyword>
<comment type="caution">
    <text evidence="8">Lacks conserved residue(s) required for the propagation of feature annotation.</text>
</comment>
<protein>
    <recommendedName>
        <fullName evidence="8">Gustatory receptor</fullName>
    </recommendedName>
</protein>
<dbReference type="PANTHER" id="PTHR21143:SF133">
    <property type="entry name" value="GUSTATORY AND PHEROMONE RECEPTOR 32A-RELATED"/>
    <property type="match status" value="1"/>
</dbReference>
<feature type="transmembrane region" description="Helical" evidence="8">
    <location>
        <begin position="239"/>
        <end position="260"/>
    </location>
</feature>
<keyword evidence="5 8" id="KW-0472">Membrane</keyword>